<dbReference type="RefSeq" id="WP_301814543.1">
    <property type="nucleotide sequence ID" value="NZ_JAUJZH010000028.1"/>
</dbReference>
<organism evidence="1 2">
    <name type="scientific">Variovorax ginsengisoli</name>
    <dbReference type="NCBI Taxonomy" id="363844"/>
    <lineage>
        <taxon>Bacteria</taxon>
        <taxon>Pseudomonadati</taxon>
        <taxon>Pseudomonadota</taxon>
        <taxon>Betaproteobacteria</taxon>
        <taxon>Burkholderiales</taxon>
        <taxon>Comamonadaceae</taxon>
        <taxon>Variovorax</taxon>
    </lineage>
</organism>
<comment type="caution">
    <text evidence="1">The sequence shown here is derived from an EMBL/GenBank/DDBJ whole genome shotgun (WGS) entry which is preliminary data.</text>
</comment>
<dbReference type="EMBL" id="JAUKVY010000028">
    <property type="protein sequence ID" value="MDO1536471.1"/>
    <property type="molecule type" value="Genomic_DNA"/>
</dbReference>
<accession>A0ABT8SC30</accession>
<dbReference type="Proteomes" id="UP001169027">
    <property type="component" value="Unassembled WGS sequence"/>
</dbReference>
<reference evidence="1" key="1">
    <citation type="submission" date="2023-06" db="EMBL/GenBank/DDBJ databases">
        <authorList>
            <person name="Jiang Y."/>
            <person name="Liu Q."/>
        </authorList>
    </citation>
    <scope>NUCLEOTIDE SEQUENCE</scope>
    <source>
        <strain evidence="1">CGMCC 1.12090</strain>
    </source>
</reference>
<dbReference type="Pfam" id="PF19866">
    <property type="entry name" value="DUF6339"/>
    <property type="match status" value="1"/>
</dbReference>
<sequence length="249" mass="27857">MSQPLKLLSAATVDRLLNEREANLDRYSAGDFSDIERESGWAIETTVARWDSSLAAELDPAGAPEAEIKNSLLIYRGLEGMTPALARDERIWARLCHVECLQYARKRWLRGGEKLGDQVRLHFFAPGFTGCRDDNAIGRLWWNGHIAALACPDDIEFGLKRLLARANIRLQVIDRADTAFRQPLLSGIVRLLDDEWFTTYDAAVADFMFEVNKRSGGIIFEALKTEEIDIHLGQCLGIAKARRTAAAPA</sequence>
<keyword evidence="2" id="KW-1185">Reference proteome</keyword>
<evidence type="ECO:0000313" key="2">
    <source>
        <dbReference type="Proteomes" id="UP001169027"/>
    </source>
</evidence>
<proteinExistence type="predicted"/>
<protein>
    <submittedName>
        <fullName evidence="1">DUF6339 family protein</fullName>
    </submittedName>
</protein>
<dbReference type="InterPro" id="IPR045920">
    <property type="entry name" value="DUF6339"/>
</dbReference>
<name>A0ABT8SC30_9BURK</name>
<evidence type="ECO:0000313" key="1">
    <source>
        <dbReference type="EMBL" id="MDO1536471.1"/>
    </source>
</evidence>
<gene>
    <name evidence="1" type="ORF">Q2T77_29725</name>
</gene>